<evidence type="ECO:0000256" key="3">
    <source>
        <dbReference type="ARBA" id="ARBA00022490"/>
    </source>
</evidence>
<dbReference type="AlphaFoldDB" id="A0A1I6M0K6"/>
<dbReference type="RefSeq" id="WP_093316129.1">
    <property type="nucleotide sequence ID" value="NZ_FOZG01000003.1"/>
</dbReference>
<dbReference type="EMBL" id="FOZG01000003">
    <property type="protein sequence ID" value="SFS09256.1"/>
    <property type="molecule type" value="Genomic_DNA"/>
</dbReference>
<organism evidence="6 7">
    <name type="scientific">Sphingomonas jatrophae</name>
    <dbReference type="NCBI Taxonomy" id="1166337"/>
    <lineage>
        <taxon>Bacteria</taxon>
        <taxon>Pseudomonadati</taxon>
        <taxon>Pseudomonadota</taxon>
        <taxon>Alphaproteobacteria</taxon>
        <taxon>Sphingomonadales</taxon>
        <taxon>Sphingomonadaceae</taxon>
        <taxon>Sphingomonas</taxon>
    </lineage>
</organism>
<evidence type="ECO:0000256" key="4">
    <source>
        <dbReference type="ARBA" id="ARBA00022795"/>
    </source>
</evidence>
<protein>
    <submittedName>
        <fullName evidence="6">Flagellar protein FliS</fullName>
    </submittedName>
</protein>
<dbReference type="InterPro" id="IPR003713">
    <property type="entry name" value="FliS"/>
</dbReference>
<dbReference type="PANTHER" id="PTHR34773">
    <property type="entry name" value="FLAGELLAR SECRETION CHAPERONE FLIS"/>
    <property type="match status" value="1"/>
</dbReference>
<dbReference type="Proteomes" id="UP000198824">
    <property type="component" value="Unassembled WGS sequence"/>
</dbReference>
<dbReference type="CDD" id="cd16098">
    <property type="entry name" value="FliS"/>
    <property type="match status" value="1"/>
</dbReference>
<sequence length="129" mass="13393">MYQTRLAPAAEAYRSVDLTSRIESASPHGLVTILYEELLGALGVVRAAVRAGTSASRADGLPRALTILQALENGLDHDKGGAVAGTLAQVYRGIRAQVSKAAGAGDLPALDEARRMVADLALAWGQIGK</sequence>
<keyword evidence="3" id="KW-0963">Cytoplasm</keyword>
<dbReference type="GO" id="GO:0044780">
    <property type="term" value="P:bacterial-type flagellum assembly"/>
    <property type="evidence" value="ECO:0007669"/>
    <property type="project" value="InterPro"/>
</dbReference>
<dbReference type="Pfam" id="PF02561">
    <property type="entry name" value="FliS"/>
    <property type="match status" value="1"/>
</dbReference>
<dbReference type="Gene3D" id="1.20.120.340">
    <property type="entry name" value="Flagellar protein FliS"/>
    <property type="match status" value="1"/>
</dbReference>
<evidence type="ECO:0000256" key="2">
    <source>
        <dbReference type="ARBA" id="ARBA00008787"/>
    </source>
</evidence>
<dbReference type="GO" id="GO:0005829">
    <property type="term" value="C:cytosol"/>
    <property type="evidence" value="ECO:0007669"/>
    <property type="project" value="UniProtKB-SubCell"/>
</dbReference>
<reference evidence="6 7" key="1">
    <citation type="submission" date="2016-10" db="EMBL/GenBank/DDBJ databases">
        <authorList>
            <person name="de Groot N.N."/>
        </authorList>
    </citation>
    <scope>NUCLEOTIDE SEQUENCE [LARGE SCALE GENOMIC DNA]</scope>
    <source>
        <strain evidence="6 7">S5-249</strain>
    </source>
</reference>
<keyword evidence="5" id="KW-0143">Chaperone</keyword>
<gene>
    <name evidence="6" type="ORF">SAMN05192580_3243</name>
</gene>
<dbReference type="OrthoDB" id="7355300at2"/>
<keyword evidence="6" id="KW-0282">Flagellum</keyword>
<accession>A0A1I6M0K6</accession>
<dbReference type="PANTHER" id="PTHR34773:SF1">
    <property type="entry name" value="FLAGELLAR SECRETION CHAPERONE FLIS"/>
    <property type="match status" value="1"/>
</dbReference>
<dbReference type="GO" id="GO:0071973">
    <property type="term" value="P:bacterial-type flagellum-dependent cell motility"/>
    <property type="evidence" value="ECO:0007669"/>
    <property type="project" value="TreeGrafter"/>
</dbReference>
<comment type="subcellular location">
    <subcellularLocation>
        <location evidence="1">Cytoplasm</location>
        <location evidence="1">Cytosol</location>
    </subcellularLocation>
</comment>
<evidence type="ECO:0000313" key="6">
    <source>
        <dbReference type="EMBL" id="SFS09256.1"/>
    </source>
</evidence>
<keyword evidence="7" id="KW-1185">Reference proteome</keyword>
<comment type="similarity">
    <text evidence="2">Belongs to the FliS family.</text>
</comment>
<evidence type="ECO:0000256" key="5">
    <source>
        <dbReference type="ARBA" id="ARBA00023186"/>
    </source>
</evidence>
<evidence type="ECO:0000313" key="7">
    <source>
        <dbReference type="Proteomes" id="UP000198824"/>
    </source>
</evidence>
<name>A0A1I6M0K6_9SPHN</name>
<keyword evidence="6" id="KW-0969">Cilium</keyword>
<keyword evidence="6" id="KW-0966">Cell projection</keyword>
<evidence type="ECO:0000256" key="1">
    <source>
        <dbReference type="ARBA" id="ARBA00004514"/>
    </source>
</evidence>
<dbReference type="STRING" id="1166337.SAMN05192580_3243"/>
<keyword evidence="4" id="KW-1005">Bacterial flagellum biogenesis</keyword>
<dbReference type="SUPFAM" id="SSF101116">
    <property type="entry name" value="Flagellar export chaperone FliS"/>
    <property type="match status" value="1"/>
</dbReference>
<dbReference type="InterPro" id="IPR036584">
    <property type="entry name" value="FliS_sf"/>
</dbReference>
<proteinExistence type="inferred from homology"/>